<keyword evidence="3" id="KW-1185">Reference proteome</keyword>
<feature type="region of interest" description="Disordered" evidence="1">
    <location>
        <begin position="288"/>
        <end position="336"/>
    </location>
</feature>
<feature type="compositionally biased region" description="Polar residues" evidence="1">
    <location>
        <begin position="319"/>
        <end position="336"/>
    </location>
</feature>
<dbReference type="EMBL" id="LVLJ01001145">
    <property type="protein sequence ID" value="OAE31209.1"/>
    <property type="molecule type" value="Genomic_DNA"/>
</dbReference>
<gene>
    <name evidence="2" type="ORF">AXG93_96s1000</name>
</gene>
<proteinExistence type="predicted"/>
<dbReference type="PANTHER" id="PTHR48219:SF2">
    <property type="entry name" value="VACUOLAR PROTEIN SORTING-ASSOCIATED PROTEIN 62"/>
    <property type="match status" value="1"/>
</dbReference>
<evidence type="ECO:0000313" key="3">
    <source>
        <dbReference type="Proteomes" id="UP000077202"/>
    </source>
</evidence>
<dbReference type="PANTHER" id="PTHR48219">
    <property type="entry name" value="VACUOLAR PROTEIN SORTING-ASSOCIATED PROTEIN 62-RELATED"/>
    <property type="match status" value="1"/>
</dbReference>
<evidence type="ECO:0000256" key="1">
    <source>
        <dbReference type="SAM" id="MobiDB-lite"/>
    </source>
</evidence>
<dbReference type="Pfam" id="PF06101">
    <property type="entry name" value="Vps62"/>
    <property type="match status" value="2"/>
</dbReference>
<dbReference type="AlphaFoldDB" id="A0A176WDQ3"/>
<accession>A0A176WDQ3</accession>
<feature type="compositionally biased region" description="Basic and acidic residues" evidence="1">
    <location>
        <begin position="308"/>
        <end position="317"/>
    </location>
</feature>
<dbReference type="Proteomes" id="UP000077202">
    <property type="component" value="Unassembled WGS sequence"/>
</dbReference>
<dbReference type="InterPro" id="IPR009291">
    <property type="entry name" value="Vps62"/>
</dbReference>
<sequence>MSVYRYASKGKDRWIKGNVKSLTIEGGSGIVVVDPLDVAGEYFCVQDKTSMLVVSSDISMRLSYNVISLVLRIQQDAASTFYFGDARPVLPCTHFDRILVTNSGINASQKVTIWRPRAPPGYAILSDCAASGTAPPSQAVMAVCKSYRHVKKPVDFKLLWSTLCEVGQGRPDVRPPQEELSAENNETWSIWLPIAPPGYSAVGCVVERGTSPPLLSVVHCIRSDLLTSGSISDCIYYIPPGTREEQKSGCSFWRVENVVGSFYAHSSVEPPPKSFLCDLREVLRYGLDSSGNEDEKSSNEPAAQQDSSNRRRLEKRPSSSRLDTIPDSPSKTNRNCIPTSQFERIWWDKGSETRRIVSIWRSIPPPGYAVIGDCLVEGLEPPSFGIALREDDSGNLARPTKYLQRMHTSGKGFEDVYIWFPVAPTGYVAMGCIATKTQNMPSTDLVRCVRKDSVTQMNFSKKPLWSLSTEKNVNLVWNIGANRGGYQCSLWKVDNQVQKIQILLRV</sequence>
<protein>
    <submittedName>
        <fullName evidence="2">Uncharacterized protein</fullName>
    </submittedName>
</protein>
<evidence type="ECO:0000313" key="2">
    <source>
        <dbReference type="EMBL" id="OAE31209.1"/>
    </source>
</evidence>
<comment type="caution">
    <text evidence="2">The sequence shown here is derived from an EMBL/GenBank/DDBJ whole genome shotgun (WGS) entry which is preliminary data.</text>
</comment>
<reference evidence="2" key="1">
    <citation type="submission" date="2016-03" db="EMBL/GenBank/DDBJ databases">
        <title>Mechanisms controlling the formation of the plant cell surface in tip-growing cells are functionally conserved among land plants.</title>
        <authorList>
            <person name="Honkanen S."/>
            <person name="Jones V.A."/>
            <person name="Morieri G."/>
            <person name="Champion C."/>
            <person name="Hetherington A.J."/>
            <person name="Kelly S."/>
            <person name="Saint-Marcoux D."/>
            <person name="Proust H."/>
            <person name="Prescott H."/>
            <person name="Dolan L."/>
        </authorList>
    </citation>
    <scope>NUCLEOTIDE SEQUENCE [LARGE SCALE GENOMIC DNA]</scope>
    <source>
        <tissue evidence="2">Whole gametophyte</tissue>
    </source>
</reference>
<name>A0A176WDQ3_MARPO</name>
<organism evidence="2 3">
    <name type="scientific">Marchantia polymorpha subsp. ruderalis</name>
    <dbReference type="NCBI Taxonomy" id="1480154"/>
    <lineage>
        <taxon>Eukaryota</taxon>
        <taxon>Viridiplantae</taxon>
        <taxon>Streptophyta</taxon>
        <taxon>Embryophyta</taxon>
        <taxon>Marchantiophyta</taxon>
        <taxon>Marchantiopsida</taxon>
        <taxon>Marchantiidae</taxon>
        <taxon>Marchantiales</taxon>
        <taxon>Marchantiaceae</taxon>
        <taxon>Marchantia</taxon>
    </lineage>
</organism>